<sequence>MRLRITVRRHCLPDTPIIWNVDLGSSTISELLTKVNEIIPIESGEWGLEDYAVDLKGSNSVNYECLHFQEVGKVMKEDDEVIIRPLLTQDLKIRRVSGRTQITSDAKHLVDGVPFGRPLLRRPAADRPVVKIPSRKRARITYNESEGLDEDVEGGSRGGGIEDDEVILALTGKVQTEAGGSGNENNNREMVLHADFEDDDSEDDEDFLPGEDEEDEDGDELDTDEDEMEEQEEPEKSGINSEAENEEAPDESDLNDVPDQETRTKIRKLHSAFPTSPLAVCKYILNGSGGDIGEAYGTMLLGFQPVKSASAITETSKASSLVPTTRSRKRKATDEAEASDSMEIEAANTEDSLLLEHYDQNGLPPGSISSGKALSIMAEAVQSSPGQRPNSRGSNSGSSSKNVRFLLGSGLMKGFTSTPAIDRESLADDTENESDGSSSDVTSSSGTSSSEEDSSSGDEKPDDVAESSDTSSSASDSDSDSDSSSDEDGRGETSSKPNSSNPAKRADQESDDTSSSDSDSDSDGDASSDDDVPEETSSKPTNNKIADPVTTLTVPTPQKPTASASVQPRTGTKTTHSRNIRRKNANALSRFKMKGILPAGTTLSEFIQLPKVTDNTSPEDALAALEALRADTTFSPMNEHVNRSLANSTEFEARRKALLASLANGGIEVAQESVKLPSRKASTASSFQVQNTVAHTKSTPPIDSNEHLKDTSDALATPPEMHQSLSRDATSQTQLDATLKVAAPVVSAEVGFDLAIPRSATESKPSTPSSEMNPSNSTLSRRAKLDLGAGRRMLFGALGIKAPKTKKDEENIRSDLMKDVRPTLTPKTTEKLPEEDEEDAEDQDSEAWRDKITLRAVECCYDGIKLSEPPFPFVQRWDPQQQGGWPQKNKNGKRKKHLRDQAQFYEEDAHQSKKQKQRKREHSYAEHQEYLNASYEPSYQEDSMMEGEELTQQSRLPSNDIEFEVNQQLMNDLAEKTSAQVSQGPEDLAPLPADPQTLADLQAGQAKPGMTIAFKELTMSEETKWQPEISPYRTAVINAILDGELQLTLALRDRITLEKAYDVETGDRLYGKFDMPDQDEDEEAEEDDGIRGISFSQLVEPKIVQEAPEGLDSRDHQTNDAALPKRSSSDSQTLSQEHEDEAADAQFSHVTETPLNSDAPDSSLQESTEEPIPQLLDAGMTQEEGLDHGASPRSAHHVISEVDTPSQTAAGLLVAPEDQEPSPIIDKGKGKVPAKENTVEETEIAVQESSPVDDPDTSIEQVSTDARLKISQMIKDAGFRSSVLSSVTKDIRPTAMESPGDSNVLEQLWNDMTDTASNPPYSPKFHGLDASSPIKILRTVSKDKLPSSSPARVPQSSWQTYDTDAVSSPAMQDEDESSWQTIDLDEPSSPPVKMPLKRVAESEAAPARKLKFPKMGRAQEMWEALQPTDGKTSVQNVTSNVSPGPSGGLDGSNEKESSTFIQYPKLSVTSSFTSQVSDHGRQPDVTFDDSIITNIDIPKVPAFENDSFMNQGDEPMTDSEEPELPLHSSSSSKQKQREDAMDWDGEPELPPKLTINDFAKSRSITPDVLRGSPSSDDMFPSLEEVLSQRDTTKEETTPVKTKASKSIKAEKGRKKAQSVDLDLSDNEDVTPRASQKHFRPSKGQSSPAASQTRKSPRHSKIRAFQTQPPQSRQTQSQPQHASTQQSVVVDLTLSSSEVEAEPEENFVVSDVEEQQKKFKTYTLSEDGDDEDAGWVPKKSTSQKPVGTRRQSSGAGLKSASQSSFNTTKKRTTARF</sequence>
<comment type="caution">
    <text evidence="4">The sequence shown here is derived from an EMBL/GenBank/DDBJ whole genome shotgun (WGS) entry which is preliminary data.</text>
</comment>
<feature type="compositionally biased region" description="Low complexity" evidence="1">
    <location>
        <begin position="1665"/>
        <end position="1679"/>
    </location>
</feature>
<feature type="compositionally biased region" description="Acidic residues" evidence="1">
    <location>
        <begin position="477"/>
        <end position="486"/>
    </location>
</feature>
<feature type="compositionally biased region" description="Polar residues" evidence="1">
    <location>
        <begin position="1642"/>
        <end position="1653"/>
    </location>
</feature>
<feature type="compositionally biased region" description="Polar residues" evidence="1">
    <location>
        <begin position="1429"/>
        <end position="1443"/>
    </location>
</feature>
<feature type="region of interest" description="Disordered" evidence="1">
    <location>
        <begin position="1340"/>
        <end position="1414"/>
    </location>
</feature>
<feature type="region of interest" description="Disordered" evidence="1">
    <location>
        <begin position="1500"/>
        <end position="1775"/>
    </location>
</feature>
<gene>
    <name evidence="4" type="ORF">D0Z07_0132</name>
</gene>
<dbReference type="InterPro" id="IPR056398">
    <property type="entry name" value="Tudor_Coilin"/>
</dbReference>
<feature type="compositionally biased region" description="Basic and acidic residues" evidence="1">
    <location>
        <begin position="1226"/>
        <end position="1238"/>
    </location>
</feature>
<feature type="region of interest" description="Disordered" evidence="1">
    <location>
        <begin position="316"/>
        <end position="345"/>
    </location>
</feature>
<protein>
    <recommendedName>
        <fullName evidence="6">Clumping factor B</fullName>
    </recommendedName>
</protein>
<feature type="compositionally biased region" description="Acidic residues" evidence="1">
    <location>
        <begin position="1076"/>
        <end position="1088"/>
    </location>
</feature>
<feature type="compositionally biased region" description="Low complexity" evidence="1">
    <location>
        <begin position="467"/>
        <end position="476"/>
    </location>
</feature>
<feature type="compositionally biased region" description="Low complexity" evidence="1">
    <location>
        <begin position="435"/>
        <end position="449"/>
    </location>
</feature>
<feature type="compositionally biased region" description="Polar residues" evidence="1">
    <location>
        <begin position="316"/>
        <end position="325"/>
    </location>
</feature>
<feature type="compositionally biased region" description="Basic and acidic residues" evidence="1">
    <location>
        <begin position="1586"/>
        <end position="1597"/>
    </location>
</feature>
<feature type="region of interest" description="Disordered" evidence="1">
    <location>
        <begin position="1069"/>
        <end position="1260"/>
    </location>
</feature>
<dbReference type="OrthoDB" id="5368821at2759"/>
<feature type="region of interest" description="Disordered" evidence="1">
    <location>
        <begin position="806"/>
        <end position="847"/>
    </location>
</feature>
<evidence type="ECO:0000313" key="4">
    <source>
        <dbReference type="EMBL" id="KAG0652943.1"/>
    </source>
</evidence>
<evidence type="ECO:0000256" key="1">
    <source>
        <dbReference type="SAM" id="MobiDB-lite"/>
    </source>
</evidence>
<name>A0A9P6VRN2_9HELO</name>
<accession>A0A9P6VRN2</accession>
<proteinExistence type="predicted"/>
<feature type="compositionally biased region" description="Acidic residues" evidence="1">
    <location>
        <begin position="243"/>
        <end position="259"/>
    </location>
</feature>
<feature type="region of interest" description="Disordered" evidence="1">
    <location>
        <begin position="872"/>
        <end position="925"/>
    </location>
</feature>
<feature type="region of interest" description="Disordered" evidence="1">
    <location>
        <begin position="198"/>
        <end position="261"/>
    </location>
</feature>
<dbReference type="InterPro" id="IPR055781">
    <property type="entry name" value="DUF7357"/>
</dbReference>
<feature type="compositionally biased region" description="Polar residues" evidence="1">
    <location>
        <begin position="1346"/>
        <end position="1370"/>
    </location>
</feature>
<feature type="compositionally biased region" description="Acidic residues" evidence="1">
    <location>
        <begin position="509"/>
        <end position="534"/>
    </location>
</feature>
<feature type="compositionally biased region" description="Low complexity" evidence="1">
    <location>
        <begin position="390"/>
        <end position="400"/>
    </location>
</feature>
<feature type="compositionally biased region" description="Polar residues" evidence="1">
    <location>
        <begin position="1738"/>
        <end position="1766"/>
    </location>
</feature>
<feature type="region of interest" description="Disordered" evidence="1">
    <location>
        <begin position="380"/>
        <end position="584"/>
    </location>
</feature>
<feature type="compositionally biased region" description="Basic residues" evidence="1">
    <location>
        <begin position="912"/>
        <end position="921"/>
    </location>
</feature>
<feature type="compositionally biased region" description="Acidic residues" evidence="1">
    <location>
        <begin position="833"/>
        <end position="845"/>
    </location>
</feature>
<feature type="compositionally biased region" description="Polar residues" evidence="1">
    <location>
        <begin position="538"/>
        <end position="574"/>
    </location>
</feature>
<dbReference type="Pfam" id="PF24054">
    <property type="entry name" value="DUF7357"/>
    <property type="match status" value="1"/>
</dbReference>
<dbReference type="EMBL" id="VNKQ01000002">
    <property type="protein sequence ID" value="KAG0652943.1"/>
    <property type="molecule type" value="Genomic_DNA"/>
</dbReference>
<feature type="region of interest" description="Disordered" evidence="1">
    <location>
        <begin position="141"/>
        <end position="161"/>
    </location>
</feature>
<feature type="region of interest" description="Disordered" evidence="1">
    <location>
        <begin position="757"/>
        <end position="782"/>
    </location>
</feature>
<feature type="compositionally biased region" description="Polar residues" evidence="1">
    <location>
        <begin position="683"/>
        <end position="702"/>
    </location>
</feature>
<feature type="compositionally biased region" description="Basic and acidic residues" evidence="1">
    <location>
        <begin position="806"/>
        <end position="821"/>
    </location>
</feature>
<feature type="compositionally biased region" description="Acidic residues" evidence="1">
    <location>
        <begin position="198"/>
        <end position="233"/>
    </location>
</feature>
<feature type="compositionally biased region" description="Polar residues" evidence="1">
    <location>
        <begin position="1148"/>
        <end position="1166"/>
    </location>
</feature>
<evidence type="ECO:0000259" key="2">
    <source>
        <dbReference type="Pfam" id="PF23086"/>
    </source>
</evidence>
<evidence type="ECO:0000313" key="5">
    <source>
        <dbReference type="Proteomes" id="UP000785200"/>
    </source>
</evidence>
<feature type="region of interest" description="Disordered" evidence="1">
    <location>
        <begin position="683"/>
        <end position="731"/>
    </location>
</feature>
<feature type="domain" description="Coilin tudor" evidence="2">
    <location>
        <begin position="996"/>
        <end position="1106"/>
    </location>
</feature>
<feature type="compositionally biased region" description="Basic residues" evidence="1">
    <location>
        <begin position="575"/>
        <end position="584"/>
    </location>
</feature>
<feature type="region of interest" description="Disordered" evidence="1">
    <location>
        <begin position="1426"/>
        <end position="1457"/>
    </location>
</feature>
<feature type="compositionally biased region" description="Polar residues" evidence="1">
    <location>
        <begin position="760"/>
        <end position="780"/>
    </location>
</feature>
<evidence type="ECO:0008006" key="6">
    <source>
        <dbReference type="Google" id="ProtNLM"/>
    </source>
</evidence>
<dbReference type="Pfam" id="PF23086">
    <property type="entry name" value="Tudor_Coilin"/>
    <property type="match status" value="1"/>
</dbReference>
<evidence type="ECO:0000259" key="3">
    <source>
        <dbReference type="Pfam" id="PF24054"/>
    </source>
</evidence>
<feature type="compositionally biased region" description="Polar residues" evidence="1">
    <location>
        <begin position="1680"/>
        <end position="1697"/>
    </location>
</feature>
<organism evidence="4 5">
    <name type="scientific">Hyphodiscus hymeniophilus</name>
    <dbReference type="NCBI Taxonomy" id="353542"/>
    <lineage>
        <taxon>Eukaryota</taxon>
        <taxon>Fungi</taxon>
        <taxon>Dikarya</taxon>
        <taxon>Ascomycota</taxon>
        <taxon>Pezizomycotina</taxon>
        <taxon>Leotiomycetes</taxon>
        <taxon>Helotiales</taxon>
        <taxon>Hyphodiscaceae</taxon>
        <taxon>Hyphodiscus</taxon>
    </lineage>
</organism>
<keyword evidence="5" id="KW-1185">Reference proteome</keyword>
<feature type="domain" description="DUF7357" evidence="3">
    <location>
        <begin position="1"/>
        <end position="135"/>
    </location>
</feature>
<dbReference type="Proteomes" id="UP000785200">
    <property type="component" value="Unassembled WGS sequence"/>
</dbReference>
<reference evidence="4" key="1">
    <citation type="submission" date="2019-07" db="EMBL/GenBank/DDBJ databases">
        <title>Hyphodiscus hymeniophilus genome sequencing and assembly.</title>
        <authorList>
            <person name="Kramer G."/>
            <person name="Nodwell J."/>
        </authorList>
    </citation>
    <scope>NUCLEOTIDE SEQUENCE</scope>
    <source>
        <strain evidence="4">ATCC 34498</strain>
    </source>
</reference>